<accession>A0A917AE57</accession>
<proteinExistence type="predicted"/>
<dbReference type="InterPro" id="IPR025263">
    <property type="entry name" value="YhdP_central"/>
</dbReference>
<feature type="domain" description="YhdP central" evidence="2">
    <location>
        <begin position="352"/>
        <end position="805"/>
    </location>
</feature>
<keyword evidence="1" id="KW-0472">Membrane</keyword>
<feature type="transmembrane region" description="Helical" evidence="1">
    <location>
        <begin position="21"/>
        <end position="42"/>
    </location>
</feature>
<comment type="caution">
    <text evidence="3">The sequence shown here is derived from an EMBL/GenBank/DDBJ whole genome shotgun (WGS) entry which is preliminary data.</text>
</comment>
<dbReference type="EMBL" id="BMKN01000001">
    <property type="protein sequence ID" value="GGE45219.1"/>
    <property type="molecule type" value="Genomic_DNA"/>
</dbReference>
<keyword evidence="4" id="KW-1185">Reference proteome</keyword>
<sequence>MGNKMNDTQEESKRKTRLHRFEWGVSLLLVLAVIVGAIYLSFTGRMVAMPWRVTDWVEDRLNERIAPLRVNLAQTAVFLTRTGEPRVLLNGVDFYDAADQQVASLRQVTATLRGRSLFTDAPILRHVAIQDAQAVLRRDFNGQLAIVFGEARQSVGRGATLVEVLDQIDAVFAGPLLTAVESIAVEQLSLWYTDDRSGRSWLVDDGLMTLEQTEKDLSLQVFFSVLNGMSVPAEVAMSFGTMKGSLASRLSVSFSDVPSVDLAAQSAALAFLSVIDAPISGAMRTGVDEEGNLTPLNAALEIDRGALRPLESVPPIQFERGRSFFSYDPLEKRFQLSSLEVDTEGLQLRAEGQGFLGGLVDGWPTSLVLQTGFSRIALDPEGVFETPVVFDKGAMDLKIDLDPFKVHLGQLALVGPTGEAYHASGEVEARPDGWRVAVDAQVEQTDRDRVLAFWPLNAVPRTREWLETNIFGGSFSDVNAALRLVPDKEPVISLTFDFSDADVRFMKYMPRARDGSGYASINDNKFTLVVDEATVTPPIGGDLSAAGTVFQIKDIRQKHPPTQINVRSEGPLSATLSLLDQRPLNIMQKANLPVDLAQGSAVSETQIDMILRKGVQTEDIKFETKGTLLSVDTDKLVKGRRLQAERLDLTANNDRIEISGLGTIDGVGLRAAWGQTIGPDRDGGSQLSGRVSITPEALKTFNIALPEGSVSGRGVGLLELNLPKGAPASFQMTSDLDGLALRLPQLNWSSPAAATGSLEVAGTLGQPAQVDRLRLDASGLKLEGSVNLNEDGTLDTVKLDRVRLGGWLDAPVTLRGRGAGGSPAVSITGGLVDLRNLPKSNGAGGGSGGEPIDVALDRLQISDGLYLGAVRGELVPQSRMSGQFSGLVNGAAPIRAALIPAQNGSAIRVRSDNAGEVMRAAGVLQNANGGEMDLILNPLPEDGFYNGNMSVDGPIRVKDASALAELLSALSIVGLLEMLDGEGLSFADLNVDFLLTPNALQITSAAATGPSLGISAAGVFDMGNKRMDIQGVISPIYMFNAVGSIFRRGEGLFGFNYRMKGDPADPKISVNPLSILTPGMFRELFRRPPPQVAQ</sequence>
<keyword evidence="1" id="KW-0812">Transmembrane</keyword>
<dbReference type="Pfam" id="PF13116">
    <property type="entry name" value="YhdP"/>
    <property type="match status" value="1"/>
</dbReference>
<gene>
    <name evidence="3" type="ORF">GCM10011517_11030</name>
</gene>
<evidence type="ECO:0000259" key="2">
    <source>
        <dbReference type="Pfam" id="PF13116"/>
    </source>
</evidence>
<name>A0A917AE57_9RHOB</name>
<evidence type="ECO:0000313" key="3">
    <source>
        <dbReference type="EMBL" id="GGE45219.1"/>
    </source>
</evidence>
<organism evidence="3 4">
    <name type="scientific">Actibacterium pelagium</name>
    <dbReference type="NCBI Taxonomy" id="2029103"/>
    <lineage>
        <taxon>Bacteria</taxon>
        <taxon>Pseudomonadati</taxon>
        <taxon>Pseudomonadota</taxon>
        <taxon>Alphaproteobacteria</taxon>
        <taxon>Rhodobacterales</taxon>
        <taxon>Roseobacteraceae</taxon>
        <taxon>Actibacterium</taxon>
    </lineage>
</organism>
<evidence type="ECO:0000313" key="4">
    <source>
        <dbReference type="Proteomes" id="UP000606730"/>
    </source>
</evidence>
<evidence type="ECO:0000256" key="1">
    <source>
        <dbReference type="SAM" id="Phobius"/>
    </source>
</evidence>
<reference evidence="3" key="2">
    <citation type="submission" date="2020-09" db="EMBL/GenBank/DDBJ databases">
        <authorList>
            <person name="Sun Q."/>
            <person name="Zhou Y."/>
        </authorList>
    </citation>
    <scope>NUCLEOTIDE SEQUENCE</scope>
    <source>
        <strain evidence="3">CGMCC 1.16012</strain>
    </source>
</reference>
<dbReference type="Proteomes" id="UP000606730">
    <property type="component" value="Unassembled WGS sequence"/>
</dbReference>
<protein>
    <recommendedName>
        <fullName evidence="2">YhdP central domain-containing protein</fullName>
    </recommendedName>
</protein>
<dbReference type="AlphaFoldDB" id="A0A917AE57"/>
<reference evidence="3" key="1">
    <citation type="journal article" date="2014" name="Int. J. Syst. Evol. Microbiol.">
        <title>Complete genome sequence of Corynebacterium casei LMG S-19264T (=DSM 44701T), isolated from a smear-ripened cheese.</title>
        <authorList>
            <consortium name="US DOE Joint Genome Institute (JGI-PGF)"/>
            <person name="Walter F."/>
            <person name="Albersmeier A."/>
            <person name="Kalinowski J."/>
            <person name="Ruckert C."/>
        </authorList>
    </citation>
    <scope>NUCLEOTIDE SEQUENCE</scope>
    <source>
        <strain evidence="3">CGMCC 1.16012</strain>
    </source>
</reference>
<keyword evidence="1" id="KW-1133">Transmembrane helix</keyword>